<sequence>MKDEDFNLLKQGFKDISDIVHGKDVQGTEEVMIKPRGKSIPVDSIDKGMNAANITNLRLSLNMSQEMFAEVIGVSTSTVRAWEQGKRHPNTSIFRLITLIQNDPKRIKELVNLKS</sequence>
<feature type="domain" description="HTH cro/C1-type" evidence="4">
    <location>
        <begin position="54"/>
        <end position="107"/>
    </location>
</feature>
<evidence type="ECO:0000259" key="4">
    <source>
        <dbReference type="PROSITE" id="PS50943"/>
    </source>
</evidence>
<evidence type="ECO:0000256" key="2">
    <source>
        <dbReference type="ARBA" id="ARBA00023125"/>
    </source>
</evidence>
<keyword evidence="1" id="KW-0805">Transcription regulation</keyword>
<evidence type="ECO:0000313" key="6">
    <source>
        <dbReference type="Proteomes" id="UP000177010"/>
    </source>
</evidence>
<dbReference type="GO" id="GO:0003677">
    <property type="term" value="F:DNA binding"/>
    <property type="evidence" value="ECO:0007669"/>
    <property type="project" value="UniProtKB-KW"/>
</dbReference>
<dbReference type="PANTHER" id="PTHR36511:SF6">
    <property type="entry name" value="TRANSCRIPTIONAL REGULATOR"/>
    <property type="match status" value="1"/>
</dbReference>
<dbReference type="STRING" id="481719.LASUN_01600"/>
<name>A0A1E7XJ86_9LACO</name>
<dbReference type="Proteomes" id="UP000177010">
    <property type="component" value="Unassembled WGS sequence"/>
</dbReference>
<dbReference type="RefSeq" id="WP_070366938.1">
    <property type="nucleotide sequence ID" value="NZ_JAZHVW010000006.1"/>
</dbReference>
<dbReference type="SMART" id="SM00530">
    <property type="entry name" value="HTH_XRE"/>
    <property type="match status" value="1"/>
</dbReference>
<evidence type="ECO:0000256" key="3">
    <source>
        <dbReference type="ARBA" id="ARBA00023163"/>
    </source>
</evidence>
<dbReference type="SUPFAM" id="SSF47413">
    <property type="entry name" value="lambda repressor-like DNA-binding domains"/>
    <property type="match status" value="1"/>
</dbReference>
<keyword evidence="2" id="KW-0238">DNA-binding</keyword>
<proteinExistence type="predicted"/>
<organism evidence="5 6">
    <name type="scientific">Lentilactobacillus sunkii</name>
    <dbReference type="NCBI Taxonomy" id="481719"/>
    <lineage>
        <taxon>Bacteria</taxon>
        <taxon>Bacillati</taxon>
        <taxon>Bacillota</taxon>
        <taxon>Bacilli</taxon>
        <taxon>Lactobacillales</taxon>
        <taxon>Lactobacillaceae</taxon>
        <taxon>Lentilactobacillus</taxon>
    </lineage>
</organism>
<dbReference type="PROSITE" id="PS50943">
    <property type="entry name" value="HTH_CROC1"/>
    <property type="match status" value="1"/>
</dbReference>
<comment type="caution">
    <text evidence="5">The sequence shown here is derived from an EMBL/GenBank/DDBJ whole genome shotgun (WGS) entry which is preliminary data.</text>
</comment>
<dbReference type="AlphaFoldDB" id="A0A1E7XJ86"/>
<dbReference type="Pfam" id="PF01381">
    <property type="entry name" value="HTH_3"/>
    <property type="match status" value="1"/>
</dbReference>
<evidence type="ECO:0000256" key="1">
    <source>
        <dbReference type="ARBA" id="ARBA00023015"/>
    </source>
</evidence>
<dbReference type="EMBL" id="MIQE01000002">
    <property type="protein sequence ID" value="OFA13161.1"/>
    <property type="molecule type" value="Genomic_DNA"/>
</dbReference>
<protein>
    <submittedName>
        <fullName evidence="5">Antitoxin igA-2</fullName>
    </submittedName>
</protein>
<dbReference type="InterPro" id="IPR010982">
    <property type="entry name" value="Lambda_DNA-bd_dom_sf"/>
</dbReference>
<keyword evidence="3" id="KW-0804">Transcription</keyword>
<dbReference type="Gene3D" id="1.10.260.40">
    <property type="entry name" value="lambda repressor-like DNA-binding domains"/>
    <property type="match status" value="1"/>
</dbReference>
<accession>A0A1E7XJ86</accession>
<gene>
    <name evidence="5" type="primary">higA-2_1</name>
    <name evidence="5" type="ORF">LASUN_01600</name>
</gene>
<reference evidence="5 6" key="1">
    <citation type="submission" date="2016-09" db="EMBL/GenBank/DDBJ databases">
        <title>Genome Sequence of Lactobacillus sunkii Strain CG01.</title>
        <authorList>
            <person name="Poehlein A."/>
            <person name="Gabris C."/>
            <person name="Bengelsdorf F.R."/>
            <person name="Duerre P."/>
            <person name="Daniel R."/>
        </authorList>
    </citation>
    <scope>NUCLEOTIDE SEQUENCE [LARGE SCALE GENOMIC DNA]</scope>
    <source>
        <strain evidence="5 6">CG_D</strain>
    </source>
</reference>
<dbReference type="InterPro" id="IPR052359">
    <property type="entry name" value="HTH-type_reg/antitoxin"/>
</dbReference>
<evidence type="ECO:0000313" key="5">
    <source>
        <dbReference type="EMBL" id="OFA13161.1"/>
    </source>
</evidence>
<dbReference type="InterPro" id="IPR001387">
    <property type="entry name" value="Cro/C1-type_HTH"/>
</dbReference>
<dbReference type="CDD" id="cd00093">
    <property type="entry name" value="HTH_XRE"/>
    <property type="match status" value="1"/>
</dbReference>
<dbReference type="PANTHER" id="PTHR36511">
    <property type="entry name" value="MERR FAMILY BACTERIAL REGULATORY PROTEIN"/>
    <property type="match status" value="1"/>
</dbReference>